<evidence type="ECO:0000313" key="2">
    <source>
        <dbReference type="Proteomes" id="UP000217792"/>
    </source>
</evidence>
<dbReference type="AlphaFoldDB" id="A0AAD1C6L9"/>
<proteinExistence type="predicted"/>
<evidence type="ECO:0000313" key="1">
    <source>
        <dbReference type="EMBL" id="BAW16537.1"/>
    </source>
</evidence>
<accession>A0AAD1C6L9</accession>
<dbReference type="EMBL" id="AP014880">
    <property type="protein sequence ID" value="BAW16537.1"/>
    <property type="molecule type" value="Genomic_DNA"/>
</dbReference>
<dbReference type="Proteomes" id="UP000217792">
    <property type="component" value="Chromosome"/>
</dbReference>
<protein>
    <submittedName>
        <fullName evidence="1">Uncharacterized protein</fullName>
    </submittedName>
</protein>
<gene>
    <name evidence="1" type="ORF">SITYG_05510</name>
</gene>
<organism evidence="1 2">
    <name type="scientific">Streptococcus intermedius</name>
    <dbReference type="NCBI Taxonomy" id="1338"/>
    <lineage>
        <taxon>Bacteria</taxon>
        <taxon>Bacillati</taxon>
        <taxon>Bacillota</taxon>
        <taxon>Bacilli</taxon>
        <taxon>Lactobacillales</taxon>
        <taxon>Streptococcaceae</taxon>
        <taxon>Streptococcus</taxon>
        <taxon>Streptococcus anginosus group</taxon>
    </lineage>
</organism>
<sequence>MNIPFDILTHFFFFLFSILTKNSRKIILKKFKKIFSK</sequence>
<reference evidence="1 2" key="1">
    <citation type="journal article" date="2017" name="Infect. Immun.">
        <title>Characterization of the Pathogenicity of Streptococcus intermedius TYG1620 Isolated from a Human Brain Abscess Based on the Complete Genome Sequence with Transcriptome Analysis and Transposon Mutagenesis in a Murine Subcutaneous Abscess Model.</title>
        <authorList>
            <person name="Hasegawa N."/>
            <person name="Sekizuka T."/>
            <person name="Sugi Y."/>
            <person name="Kawakami N."/>
            <person name="Ogasawara Y."/>
            <person name="Kato K."/>
            <person name="Yamashita A."/>
            <person name="Takeuchi F."/>
            <person name="Kuroda M."/>
        </authorList>
    </citation>
    <scope>NUCLEOTIDE SEQUENCE [LARGE SCALE GENOMIC DNA]</scope>
    <source>
        <strain evidence="1 2">TYG1620</strain>
    </source>
</reference>
<name>A0AAD1C6L9_STRIT</name>